<organism evidence="11 12">
    <name type="scientific">Tetrahymena thermophila (strain SB210)</name>
    <dbReference type="NCBI Taxonomy" id="312017"/>
    <lineage>
        <taxon>Eukaryota</taxon>
        <taxon>Sar</taxon>
        <taxon>Alveolata</taxon>
        <taxon>Ciliophora</taxon>
        <taxon>Intramacronucleata</taxon>
        <taxon>Oligohymenophorea</taxon>
        <taxon>Hymenostomatida</taxon>
        <taxon>Tetrahymenina</taxon>
        <taxon>Tetrahymenidae</taxon>
        <taxon>Tetrahymena</taxon>
    </lineage>
</organism>
<dbReference type="EMBL" id="GG662778">
    <property type="protein sequence ID" value="EAR83592.1"/>
    <property type="molecule type" value="Genomic_DNA"/>
</dbReference>
<protein>
    <submittedName>
        <fullName evidence="11">Tubulin beta chain</fullName>
    </submittedName>
</protein>
<dbReference type="STRING" id="312017.Q22ED6"/>
<dbReference type="RefSeq" id="XP_001031255.1">
    <property type="nucleotide sequence ID" value="XM_001031255.1"/>
</dbReference>
<keyword evidence="4" id="KW-0963">Cytoplasm</keyword>
<keyword evidence="7" id="KW-0342">GTP-binding</keyword>
<evidence type="ECO:0000256" key="7">
    <source>
        <dbReference type="ARBA" id="ARBA00023134"/>
    </source>
</evidence>
<keyword evidence="6" id="KW-0547">Nucleotide-binding</keyword>
<dbReference type="InterPro" id="IPR023123">
    <property type="entry name" value="Tubulin_C"/>
</dbReference>
<evidence type="ECO:0000256" key="10">
    <source>
        <dbReference type="SAM" id="MobiDB-lite"/>
    </source>
</evidence>
<dbReference type="AlphaFoldDB" id="Q22ED6"/>
<evidence type="ECO:0000313" key="11">
    <source>
        <dbReference type="EMBL" id="EAR83592.1"/>
    </source>
</evidence>
<dbReference type="GO" id="GO:0005525">
    <property type="term" value="F:GTP binding"/>
    <property type="evidence" value="ECO:0007669"/>
    <property type="project" value="UniProtKB-KW"/>
</dbReference>
<dbReference type="Proteomes" id="UP000009168">
    <property type="component" value="Unassembled WGS sequence"/>
</dbReference>
<dbReference type="KEGG" id="tet:TTHERM_00834920"/>
<evidence type="ECO:0000256" key="5">
    <source>
        <dbReference type="ARBA" id="ARBA00022701"/>
    </source>
</evidence>
<accession>Q22ED6</accession>
<dbReference type="GO" id="GO:0003924">
    <property type="term" value="F:GTPase activity"/>
    <property type="evidence" value="ECO:0007669"/>
    <property type="project" value="InterPro"/>
</dbReference>
<keyword evidence="5" id="KW-0493">Microtubule</keyword>
<proteinExistence type="inferred from homology"/>
<keyword evidence="8" id="KW-0206">Cytoskeleton</keyword>
<evidence type="ECO:0000256" key="9">
    <source>
        <dbReference type="ARBA" id="ARBA00034296"/>
    </source>
</evidence>
<dbReference type="Gene3D" id="1.10.287.600">
    <property type="entry name" value="Helix hairpin bin"/>
    <property type="match status" value="1"/>
</dbReference>
<dbReference type="FunFam" id="1.10.287.600:FF:000013">
    <property type="entry name" value="Tubulin beta chain"/>
    <property type="match status" value="1"/>
</dbReference>
<gene>
    <name evidence="11" type="ORF">TTHERM_00834920</name>
</gene>
<evidence type="ECO:0000256" key="2">
    <source>
        <dbReference type="ARBA" id="ARBA00009636"/>
    </source>
</evidence>
<dbReference type="GO" id="GO:0005874">
    <property type="term" value="C:microtubule"/>
    <property type="evidence" value="ECO:0007669"/>
    <property type="project" value="UniProtKB-KW"/>
</dbReference>
<evidence type="ECO:0000256" key="1">
    <source>
        <dbReference type="ARBA" id="ARBA00004245"/>
    </source>
</evidence>
<dbReference type="SUPFAM" id="SSF55307">
    <property type="entry name" value="Tubulin C-terminal domain-like"/>
    <property type="match status" value="1"/>
</dbReference>
<evidence type="ECO:0000256" key="3">
    <source>
        <dbReference type="ARBA" id="ARBA00011747"/>
    </source>
</evidence>
<feature type="compositionally biased region" description="Polar residues" evidence="10">
    <location>
        <begin position="97"/>
        <end position="108"/>
    </location>
</feature>
<evidence type="ECO:0000313" key="12">
    <source>
        <dbReference type="Proteomes" id="UP000009168"/>
    </source>
</evidence>
<dbReference type="PRINTS" id="PR01163">
    <property type="entry name" value="BETATUBULIN"/>
</dbReference>
<dbReference type="GO" id="GO:0005200">
    <property type="term" value="F:structural constituent of cytoskeleton"/>
    <property type="evidence" value="ECO:0007669"/>
    <property type="project" value="InterPro"/>
</dbReference>
<reference evidence="12" key="1">
    <citation type="journal article" date="2006" name="PLoS Biol.">
        <title>Macronuclear genome sequence of the ciliate Tetrahymena thermophila, a model eukaryote.</title>
        <authorList>
            <person name="Eisen J.A."/>
            <person name="Coyne R.S."/>
            <person name="Wu M."/>
            <person name="Wu D."/>
            <person name="Thiagarajan M."/>
            <person name="Wortman J.R."/>
            <person name="Badger J.H."/>
            <person name="Ren Q."/>
            <person name="Amedeo P."/>
            <person name="Jones K.M."/>
            <person name="Tallon L.J."/>
            <person name="Delcher A.L."/>
            <person name="Salzberg S.L."/>
            <person name="Silva J.C."/>
            <person name="Haas B.J."/>
            <person name="Majoros W.H."/>
            <person name="Farzad M."/>
            <person name="Carlton J.M."/>
            <person name="Smith R.K. Jr."/>
            <person name="Garg J."/>
            <person name="Pearlman R.E."/>
            <person name="Karrer K.M."/>
            <person name="Sun L."/>
            <person name="Manning G."/>
            <person name="Elde N.C."/>
            <person name="Turkewitz A.P."/>
            <person name="Asai D.J."/>
            <person name="Wilkes D.E."/>
            <person name="Wang Y."/>
            <person name="Cai H."/>
            <person name="Collins K."/>
            <person name="Stewart B.A."/>
            <person name="Lee S.R."/>
            <person name="Wilamowska K."/>
            <person name="Weinberg Z."/>
            <person name="Ruzzo W.L."/>
            <person name="Wloga D."/>
            <person name="Gaertig J."/>
            <person name="Frankel J."/>
            <person name="Tsao C.-C."/>
            <person name="Gorovsky M.A."/>
            <person name="Keeling P.J."/>
            <person name="Waller R.F."/>
            <person name="Patron N.J."/>
            <person name="Cherry J.M."/>
            <person name="Stover N.A."/>
            <person name="Krieger C.J."/>
            <person name="del Toro C."/>
            <person name="Ryder H.F."/>
            <person name="Williamson S.C."/>
            <person name="Barbeau R.A."/>
            <person name="Hamilton E.P."/>
            <person name="Orias E."/>
        </authorList>
    </citation>
    <scope>NUCLEOTIDE SEQUENCE [LARGE SCALE GENOMIC DNA]</scope>
    <source>
        <strain evidence="12">SB210</strain>
    </source>
</reference>
<dbReference type="InterPro" id="IPR002453">
    <property type="entry name" value="Beta_tubulin"/>
</dbReference>
<dbReference type="OMA" id="MEEMEFI"/>
<comment type="similarity">
    <text evidence="2">Belongs to the tubulin family.</text>
</comment>
<dbReference type="GO" id="GO:0007017">
    <property type="term" value="P:microtubule-based process"/>
    <property type="evidence" value="ECO:0007669"/>
    <property type="project" value="InterPro"/>
</dbReference>
<dbReference type="InParanoid" id="Q22ED6"/>
<dbReference type="PANTHER" id="PTHR36527:SF3">
    <property type="entry name" value="OS01G0282866 PROTEIN"/>
    <property type="match status" value="1"/>
</dbReference>
<evidence type="ECO:0000256" key="6">
    <source>
        <dbReference type="ARBA" id="ARBA00022741"/>
    </source>
</evidence>
<comment type="subunit">
    <text evidence="3">Dimer of alpha and beta chains. A typical microtubule is a hollow water-filled tube with an outer diameter of 25 nm and an inner diameter of 15 nM. Alpha-beta heterodimers associate head-to-tail to form protofilaments running lengthwise along the microtubule wall with the beta-tubulin subunit facing the microtubule plus end conferring a structural polarity. Microtubules usually have 13 protofilaments but different protofilament numbers can be found in some organisms and specialized cells.</text>
</comment>
<keyword evidence="12" id="KW-1185">Reference proteome</keyword>
<evidence type="ECO:0000256" key="4">
    <source>
        <dbReference type="ARBA" id="ARBA00022490"/>
    </source>
</evidence>
<sequence>MIPNNLKHSVCEITLQNNLNSVSLIGNSTAIQEVFMRIAEQFKAMFRRQAFLQWYTNQGMDEMEFAEAESNVLDLVSEYQQYQDMFVDQEEQEEESQNTLQTCDKGQY</sequence>
<comment type="subcellular location">
    <subcellularLocation>
        <location evidence="1">Cytoplasm</location>
        <location evidence="1">Cytoskeleton</location>
    </subcellularLocation>
</comment>
<dbReference type="InterPro" id="IPR008280">
    <property type="entry name" value="Tub_FtsZ_C"/>
</dbReference>
<dbReference type="PANTHER" id="PTHR36527">
    <property type="entry name" value="OS01G0282866 PROTEIN"/>
    <property type="match status" value="1"/>
</dbReference>
<dbReference type="GeneID" id="7824104"/>
<comment type="function">
    <text evidence="9">Tubulin is the major constituent of microtubules, a cylinder consisting of laterally associated linear protofilaments composed of alpha- and beta-tubulin heterodimers. Microtubules grow by the addition of GTP-tubulin dimers to the microtubule end, where a stabilizing cap forms. Below the cap, tubulin dimers are in GDP-bound state, owing to GTPase activity of alpha-tubulin.</text>
</comment>
<evidence type="ECO:0000256" key="8">
    <source>
        <dbReference type="ARBA" id="ARBA00023212"/>
    </source>
</evidence>
<name>Q22ED6_TETTS</name>
<feature type="region of interest" description="Disordered" evidence="10">
    <location>
        <begin position="88"/>
        <end position="108"/>
    </location>
</feature>
<dbReference type="eggNOG" id="KOG1375">
    <property type="taxonomic scope" value="Eukaryota"/>
</dbReference>
<dbReference type="HOGENOM" id="CLU_136872_0_1_1"/>